<reference evidence="7 8" key="1">
    <citation type="submission" date="2020-10" db="EMBL/GenBank/DDBJ databases">
        <title>Blautia liquoris sp.nov., isolated from the mud in a fermentation cellar used for the production of Chinese strong-flavoured liquor.</title>
        <authorList>
            <person name="Lu L."/>
        </authorList>
    </citation>
    <scope>NUCLEOTIDE SEQUENCE [LARGE SCALE GENOMIC DNA]</scope>
    <source>
        <strain evidence="7 8">LZLJ-3</strain>
    </source>
</reference>
<feature type="transmembrane region" description="Helical" evidence="6">
    <location>
        <begin position="354"/>
        <end position="374"/>
    </location>
</feature>
<feature type="transmembrane region" description="Helical" evidence="6">
    <location>
        <begin position="12"/>
        <end position="37"/>
    </location>
</feature>
<proteinExistence type="predicted"/>
<feature type="transmembrane region" description="Helical" evidence="6">
    <location>
        <begin position="111"/>
        <end position="129"/>
    </location>
</feature>
<dbReference type="PANTHER" id="PTHR30250:SF11">
    <property type="entry name" value="O-ANTIGEN TRANSPORTER-RELATED"/>
    <property type="match status" value="1"/>
</dbReference>
<evidence type="ECO:0000256" key="6">
    <source>
        <dbReference type="SAM" id="Phobius"/>
    </source>
</evidence>
<organism evidence="7 8">
    <name type="scientific">Blautia liquoris</name>
    <dbReference type="NCBI Taxonomy" id="2779518"/>
    <lineage>
        <taxon>Bacteria</taxon>
        <taxon>Bacillati</taxon>
        <taxon>Bacillota</taxon>
        <taxon>Clostridia</taxon>
        <taxon>Lachnospirales</taxon>
        <taxon>Lachnospiraceae</taxon>
        <taxon>Blautia</taxon>
    </lineage>
</organism>
<dbReference type="PANTHER" id="PTHR30250">
    <property type="entry name" value="PST FAMILY PREDICTED COLANIC ACID TRANSPORTER"/>
    <property type="match status" value="1"/>
</dbReference>
<feature type="transmembrane region" description="Helical" evidence="6">
    <location>
        <begin position="380"/>
        <end position="399"/>
    </location>
</feature>
<evidence type="ECO:0000256" key="4">
    <source>
        <dbReference type="ARBA" id="ARBA00022989"/>
    </source>
</evidence>
<dbReference type="InterPro" id="IPR050833">
    <property type="entry name" value="Poly_Biosynth_Transport"/>
</dbReference>
<accession>A0A7M2RFE8</accession>
<dbReference type="GO" id="GO:0005886">
    <property type="term" value="C:plasma membrane"/>
    <property type="evidence" value="ECO:0007669"/>
    <property type="project" value="UniProtKB-SubCell"/>
</dbReference>
<feature type="transmembrane region" description="Helical" evidence="6">
    <location>
        <begin position="210"/>
        <end position="227"/>
    </location>
</feature>
<feature type="transmembrane region" description="Helical" evidence="6">
    <location>
        <begin position="437"/>
        <end position="459"/>
    </location>
</feature>
<feature type="transmembrane region" description="Helical" evidence="6">
    <location>
        <begin position="85"/>
        <end position="105"/>
    </location>
</feature>
<dbReference type="Pfam" id="PF01943">
    <property type="entry name" value="Polysacc_synt"/>
    <property type="match status" value="1"/>
</dbReference>
<evidence type="ECO:0000256" key="2">
    <source>
        <dbReference type="ARBA" id="ARBA00022475"/>
    </source>
</evidence>
<name>A0A7M2RFE8_9FIRM</name>
<evidence type="ECO:0000313" key="7">
    <source>
        <dbReference type="EMBL" id="QOV18868.1"/>
    </source>
</evidence>
<feature type="transmembrane region" description="Helical" evidence="6">
    <location>
        <begin position="141"/>
        <end position="164"/>
    </location>
</feature>
<comment type="subcellular location">
    <subcellularLocation>
        <location evidence="1">Cell membrane</location>
        <topology evidence="1">Multi-pass membrane protein</topology>
    </subcellularLocation>
</comment>
<keyword evidence="5 6" id="KW-0472">Membrane</keyword>
<dbReference type="InterPro" id="IPR002797">
    <property type="entry name" value="Polysacc_synth"/>
</dbReference>
<keyword evidence="2" id="KW-1003">Cell membrane</keyword>
<gene>
    <name evidence="7" type="ORF">INP51_12860</name>
</gene>
<feature type="transmembrane region" description="Helical" evidence="6">
    <location>
        <begin position="289"/>
        <end position="315"/>
    </location>
</feature>
<keyword evidence="8" id="KW-1185">Reference proteome</keyword>
<feature type="transmembrane region" description="Helical" evidence="6">
    <location>
        <begin position="49"/>
        <end position="73"/>
    </location>
</feature>
<dbReference type="RefSeq" id="WP_193735229.1">
    <property type="nucleotide sequence ID" value="NZ_CP063304.1"/>
</dbReference>
<keyword evidence="3 6" id="KW-0812">Transmembrane</keyword>
<feature type="transmembrane region" description="Helical" evidence="6">
    <location>
        <begin position="321"/>
        <end position="342"/>
    </location>
</feature>
<dbReference type="Proteomes" id="UP000593601">
    <property type="component" value="Chromosome"/>
</dbReference>
<dbReference type="EMBL" id="CP063304">
    <property type="protein sequence ID" value="QOV18868.1"/>
    <property type="molecule type" value="Genomic_DNA"/>
</dbReference>
<feature type="transmembrane region" description="Helical" evidence="6">
    <location>
        <begin position="170"/>
        <end position="189"/>
    </location>
</feature>
<dbReference type="KEGG" id="bliq:INP51_12860"/>
<dbReference type="AlphaFoldDB" id="A0A7M2RFE8"/>
<evidence type="ECO:0000256" key="3">
    <source>
        <dbReference type="ARBA" id="ARBA00022692"/>
    </source>
</evidence>
<evidence type="ECO:0000256" key="5">
    <source>
        <dbReference type="ARBA" id="ARBA00023136"/>
    </source>
</evidence>
<protein>
    <submittedName>
        <fullName evidence="7">Oligosaccharide flippase family protein</fullName>
    </submittedName>
</protein>
<feature type="transmembrane region" description="Helical" evidence="6">
    <location>
        <begin position="411"/>
        <end position="431"/>
    </location>
</feature>
<sequence>MSNNKEKDLVKNTLLFTVGNAGAKLLMLIIVPLYTYYVSTEQMGQYDLVNTYVGLFSSLACLALHEGLYRWLLDASTKDKDILKTGLLASFIAVVGFDVIAWIFLSVINYTYLPEFILLVTAAAFYTIVQFITRGLRNNKIYAVQGIVYSLALILCNVILVIWLRMQARGLLLSMAFAYIVTIVFMAVVQHLVKDYVVPGKFDRDLAKDLIKYSLPIVPNNIAWWLVSASNRIVINWGMGDAANGIYAISMKFPTLVNMLSTFFYQAWQEQAISEYDSKERDAYYTKIFNIYVKVLLTGIIALLPVTKFIIIYFMDSSYHDAYQFIGLLYLSSVFNAFAGFYGTGYLSTKKTMGALTTTMWGAIANAVLTVVLINTAGLYAAAFGSMVGNAIIWVTRIVQTRKYFNIKIEWKAFIILIGLCAAVIVAVNAAGLAAMIVLEVIACMFFLLVNKELIVPVVKQIANKAKK</sequence>
<evidence type="ECO:0000256" key="1">
    <source>
        <dbReference type="ARBA" id="ARBA00004651"/>
    </source>
</evidence>
<keyword evidence="4 6" id="KW-1133">Transmembrane helix</keyword>
<evidence type="ECO:0000313" key="8">
    <source>
        <dbReference type="Proteomes" id="UP000593601"/>
    </source>
</evidence>